<reference evidence="2" key="1">
    <citation type="journal article" date="2022" name="Int. J. Mol. Sci.">
        <title>Draft Genome of Tanacetum Coccineum: Genomic Comparison of Closely Related Tanacetum-Family Plants.</title>
        <authorList>
            <person name="Yamashiro T."/>
            <person name="Shiraishi A."/>
            <person name="Nakayama K."/>
            <person name="Satake H."/>
        </authorList>
    </citation>
    <scope>NUCLEOTIDE SEQUENCE</scope>
</reference>
<sequence length="446" mass="50645">MDDDVAWWVDSRATVHVCKDRCWFKTYESLNDGSILHMGNDSTALVHGRGCVDLRFSFGKIVSLLNVVNNNIGSTFMSTSKLNDLIIRHAILGHVHYKRMQDTSKDGSIPAFDMNTEKLICVICMLLFIRDKKYFVTFIDNVSRSMIKRFKTDRGGEYMDTLYFQSVGIIHETTAPILYNKMGEAMLTPCYLLNRVSNKRNMITPYELWTNRKLNLNYLKVWGCRPVHSKAFRFYAIEPNESVSINSMIESRDVIFDENRVLPCKDMEEDDVILVSTPMDTSEKLMPNNGQTVSQLEYSKVIGCLMYAMTCTRLVIAFARCKLSSLKYTSYPSVLEGYTYASWISNIEDNSSTSDCVFLLDRGAISWASKKQTCITSSTMKYKYVALAAAGKEAECVATLAKAYSQMYNGKSRHLGVRHSMIRLARDLVLKSAEGMSLKSNLVTEC</sequence>
<dbReference type="CDD" id="cd09272">
    <property type="entry name" value="RNase_HI_RT_Ty1"/>
    <property type="match status" value="1"/>
</dbReference>
<dbReference type="InterPro" id="IPR054722">
    <property type="entry name" value="PolX-like_BBD"/>
</dbReference>
<name>A0ABQ5EIZ8_9ASTR</name>
<organism evidence="2 3">
    <name type="scientific">Tanacetum coccineum</name>
    <dbReference type="NCBI Taxonomy" id="301880"/>
    <lineage>
        <taxon>Eukaryota</taxon>
        <taxon>Viridiplantae</taxon>
        <taxon>Streptophyta</taxon>
        <taxon>Embryophyta</taxon>
        <taxon>Tracheophyta</taxon>
        <taxon>Spermatophyta</taxon>
        <taxon>Magnoliopsida</taxon>
        <taxon>eudicotyledons</taxon>
        <taxon>Gunneridae</taxon>
        <taxon>Pentapetalae</taxon>
        <taxon>asterids</taxon>
        <taxon>campanulids</taxon>
        <taxon>Asterales</taxon>
        <taxon>Asteraceae</taxon>
        <taxon>Asteroideae</taxon>
        <taxon>Anthemideae</taxon>
        <taxon>Anthemidinae</taxon>
        <taxon>Tanacetum</taxon>
    </lineage>
</organism>
<protein>
    <submittedName>
        <fullName evidence="2">Zinc finger, CCHC-type containing protein</fullName>
    </submittedName>
</protein>
<reference evidence="2" key="2">
    <citation type="submission" date="2022-01" db="EMBL/GenBank/DDBJ databases">
        <authorList>
            <person name="Yamashiro T."/>
            <person name="Shiraishi A."/>
            <person name="Satake H."/>
            <person name="Nakayama K."/>
        </authorList>
    </citation>
    <scope>NUCLEOTIDE SEQUENCE</scope>
</reference>
<dbReference type="SUPFAM" id="SSF53098">
    <property type="entry name" value="Ribonuclease H-like"/>
    <property type="match status" value="1"/>
</dbReference>
<gene>
    <name evidence="2" type="ORF">Tco_0976925</name>
</gene>
<evidence type="ECO:0000313" key="2">
    <source>
        <dbReference type="EMBL" id="GJT50768.1"/>
    </source>
</evidence>
<dbReference type="Pfam" id="PF22936">
    <property type="entry name" value="Pol_BBD"/>
    <property type="match status" value="1"/>
</dbReference>
<accession>A0ABQ5EIZ8</accession>
<evidence type="ECO:0000259" key="1">
    <source>
        <dbReference type="Pfam" id="PF22936"/>
    </source>
</evidence>
<keyword evidence="3" id="KW-1185">Reference proteome</keyword>
<dbReference type="Proteomes" id="UP001151760">
    <property type="component" value="Unassembled WGS sequence"/>
</dbReference>
<proteinExistence type="predicted"/>
<dbReference type="PANTHER" id="PTHR47592">
    <property type="entry name" value="PBF68 PROTEIN"/>
    <property type="match status" value="1"/>
</dbReference>
<feature type="domain" description="Retrovirus-related Pol polyprotein from transposon TNT 1-94-like beta-barrel" evidence="1">
    <location>
        <begin position="7"/>
        <end position="68"/>
    </location>
</feature>
<dbReference type="PANTHER" id="PTHR47592:SF29">
    <property type="entry name" value="ZINC FINGER, CCHC-TYPE"/>
    <property type="match status" value="1"/>
</dbReference>
<evidence type="ECO:0000313" key="3">
    <source>
        <dbReference type="Proteomes" id="UP001151760"/>
    </source>
</evidence>
<dbReference type="EMBL" id="BQNB010016350">
    <property type="protein sequence ID" value="GJT50768.1"/>
    <property type="molecule type" value="Genomic_DNA"/>
</dbReference>
<dbReference type="InterPro" id="IPR012337">
    <property type="entry name" value="RNaseH-like_sf"/>
</dbReference>
<comment type="caution">
    <text evidence="2">The sequence shown here is derived from an EMBL/GenBank/DDBJ whole genome shotgun (WGS) entry which is preliminary data.</text>
</comment>